<dbReference type="InterPro" id="IPR007696">
    <property type="entry name" value="DNA_mismatch_repair_MutS_core"/>
</dbReference>
<dbReference type="AlphaFoldDB" id="A0AAN7PCP4"/>
<dbReference type="Pfam" id="PF05192">
    <property type="entry name" value="MutS_III"/>
    <property type="match status" value="1"/>
</dbReference>
<dbReference type="SUPFAM" id="SSF48334">
    <property type="entry name" value="DNA repair protein MutS, domain III"/>
    <property type="match status" value="1"/>
</dbReference>
<dbReference type="Gene3D" id="3.40.50.300">
    <property type="entry name" value="P-loop containing nucleotide triphosphate hydrolases"/>
    <property type="match status" value="1"/>
</dbReference>
<keyword evidence="3" id="KW-0067">ATP-binding</keyword>
<organism evidence="6 7">
    <name type="scientific">Aquatica leii</name>
    <dbReference type="NCBI Taxonomy" id="1421715"/>
    <lineage>
        <taxon>Eukaryota</taxon>
        <taxon>Metazoa</taxon>
        <taxon>Ecdysozoa</taxon>
        <taxon>Arthropoda</taxon>
        <taxon>Hexapoda</taxon>
        <taxon>Insecta</taxon>
        <taxon>Pterygota</taxon>
        <taxon>Neoptera</taxon>
        <taxon>Endopterygota</taxon>
        <taxon>Coleoptera</taxon>
        <taxon>Polyphaga</taxon>
        <taxon>Elateriformia</taxon>
        <taxon>Elateroidea</taxon>
        <taxon>Lampyridae</taxon>
        <taxon>Luciolinae</taxon>
        <taxon>Aquatica</taxon>
    </lineage>
</organism>
<dbReference type="Pfam" id="PF00488">
    <property type="entry name" value="MutS_V"/>
    <property type="match status" value="1"/>
</dbReference>
<dbReference type="SMART" id="SM00533">
    <property type="entry name" value="MUTSd"/>
    <property type="match status" value="1"/>
</dbReference>
<dbReference type="InterPro" id="IPR017261">
    <property type="entry name" value="DNA_mismatch_repair_MutS/MSH"/>
</dbReference>
<comment type="caution">
    <text evidence="6">The sequence shown here is derived from an EMBL/GenBank/DDBJ whole genome shotgun (WGS) entry which is preliminary data.</text>
</comment>
<protein>
    <recommendedName>
        <fullName evidence="5">DNA mismatch repair proteins mutS family domain-containing protein</fullName>
    </recommendedName>
</protein>
<reference evidence="7" key="1">
    <citation type="submission" date="2023-01" db="EMBL/GenBank/DDBJ databases">
        <title>Key to firefly adult light organ development and bioluminescence: homeobox transcription factors regulate luciferase expression and transportation to peroxisome.</title>
        <authorList>
            <person name="Fu X."/>
        </authorList>
    </citation>
    <scope>NUCLEOTIDE SEQUENCE [LARGE SCALE GENOMIC DNA]</scope>
</reference>
<dbReference type="PIRSF" id="PIRSF037677">
    <property type="entry name" value="DNA_mis_repair_Msh6"/>
    <property type="match status" value="1"/>
</dbReference>
<keyword evidence="7" id="KW-1185">Reference proteome</keyword>
<evidence type="ECO:0000313" key="6">
    <source>
        <dbReference type="EMBL" id="KAK4882098.1"/>
    </source>
</evidence>
<evidence type="ECO:0000256" key="1">
    <source>
        <dbReference type="ARBA" id="ARBA00006271"/>
    </source>
</evidence>
<dbReference type="InterPro" id="IPR036187">
    <property type="entry name" value="DNA_mismatch_repair_MutS_sf"/>
</dbReference>
<dbReference type="InterPro" id="IPR045076">
    <property type="entry name" value="MutS"/>
</dbReference>
<dbReference type="GO" id="GO:0005634">
    <property type="term" value="C:nucleus"/>
    <property type="evidence" value="ECO:0007669"/>
    <property type="project" value="TreeGrafter"/>
</dbReference>
<evidence type="ECO:0000256" key="4">
    <source>
        <dbReference type="ARBA" id="ARBA00023125"/>
    </source>
</evidence>
<keyword evidence="2" id="KW-0547">Nucleotide-binding</keyword>
<proteinExistence type="inferred from homology"/>
<gene>
    <name evidence="6" type="ORF">RN001_005417</name>
</gene>
<dbReference type="InterPro" id="IPR000432">
    <property type="entry name" value="DNA_mismatch_repair_MutS_C"/>
</dbReference>
<dbReference type="GO" id="GO:0030983">
    <property type="term" value="F:mismatched DNA binding"/>
    <property type="evidence" value="ECO:0007669"/>
    <property type="project" value="InterPro"/>
</dbReference>
<dbReference type="PANTHER" id="PTHR11361">
    <property type="entry name" value="DNA MISMATCH REPAIR PROTEIN MUTS FAMILY MEMBER"/>
    <property type="match status" value="1"/>
</dbReference>
<keyword evidence="4" id="KW-0238">DNA-binding</keyword>
<dbReference type="Gene3D" id="1.10.1420.10">
    <property type="match status" value="1"/>
</dbReference>
<evidence type="ECO:0000256" key="3">
    <source>
        <dbReference type="ARBA" id="ARBA00022840"/>
    </source>
</evidence>
<dbReference type="SMART" id="SM00534">
    <property type="entry name" value="MUTSac"/>
    <property type="match status" value="1"/>
</dbReference>
<evidence type="ECO:0000313" key="7">
    <source>
        <dbReference type="Proteomes" id="UP001353858"/>
    </source>
</evidence>
<accession>A0AAN7PCP4</accession>
<dbReference type="InterPro" id="IPR027417">
    <property type="entry name" value="P-loop_NTPase"/>
</dbReference>
<dbReference type="SUPFAM" id="SSF52540">
    <property type="entry name" value="P-loop containing nucleoside triphosphate hydrolases"/>
    <property type="match status" value="1"/>
</dbReference>
<dbReference type="GO" id="GO:0005524">
    <property type="term" value="F:ATP binding"/>
    <property type="evidence" value="ECO:0007669"/>
    <property type="project" value="UniProtKB-KW"/>
</dbReference>
<dbReference type="EMBL" id="JARPUR010000002">
    <property type="protein sequence ID" value="KAK4882098.1"/>
    <property type="molecule type" value="Genomic_DNA"/>
</dbReference>
<sequence>MSKHNYASTNEALFSVQKNSTTPMSGKIEISQEIATRLAINATDDSEEARTILCVLWKNGKLGAAYYTTKDHQLYILQEMVDSTPEFEVTRSLHREVDPTHTITIGKVNNVFVKCLINIIAHEDDDERDSNATESIHSRPVPSNLSLLHLKEFSSENCDIKVYGINLPSEPENATSAQKEVFLHSLIDFDCKTSLHSLGALIKYMEQNWSNFNSNERELKFLHVNQVALHNSVLIDRNTFNGLQIFEKESQDSNFKHCRESNSTERHSIFGLFSQHCKSKLGYMCLRNLLKNPTKDLTELNKRLDFIQFALLPANQGFIQNLQDNIKKISDVTVILKKIQYAVANSNHWETLYNTIFNTIFLHELCVPHRKTSSLFSSLDSAITPKLYELQYCIYNTLDFTQHNKENRPLIKFGLDAELDAKEFKKQDIAKNVTAAARIAVNQLPEYLNECSVVYIPEMGHFVAVTKWEANGDWNAPQSYGFHFVFETNDCLHYKNPMCYELDKQLGNIHFDILTHQNRIIQRLSDLVLRFNKDIREPLKIIGMIDCFISISRVVKEKDYVRPSLNINSTHEIEDGRHPLLELLNNNFVPNNFYSGGNYSRMKILTGPNNGGKSVFLKQTALIIYLAHVGCYVPAKKANIGIVHSIHSRIHAAESAGVNLSAFMLDLSQTSQALHNAKSSSLVLIDEFGRGTTADDGLALLVAALKKFSNKNESYPHVVVSTHFQEICKYLPESNMISYLKMDHEIRTSDEFVYLYKVTKGISNSFAIDVASVSGLDSSIINKSKEIYRMLTCNNVLPETDGNFDVSELNVFDIKIPEPDD</sequence>
<dbReference type="PANTHER" id="PTHR11361:SF20">
    <property type="entry name" value="MUTS PROTEIN HOMOLOG 5"/>
    <property type="match status" value="1"/>
</dbReference>
<evidence type="ECO:0000259" key="5">
    <source>
        <dbReference type="PROSITE" id="PS00486"/>
    </source>
</evidence>
<comment type="similarity">
    <text evidence="1">Belongs to the DNA mismatch repair MutS family.</text>
</comment>
<dbReference type="PROSITE" id="PS00486">
    <property type="entry name" value="DNA_MISMATCH_REPAIR_2"/>
    <property type="match status" value="1"/>
</dbReference>
<dbReference type="Proteomes" id="UP001353858">
    <property type="component" value="Unassembled WGS sequence"/>
</dbReference>
<dbReference type="GO" id="GO:0051026">
    <property type="term" value="P:chiasma assembly"/>
    <property type="evidence" value="ECO:0007669"/>
    <property type="project" value="TreeGrafter"/>
</dbReference>
<evidence type="ECO:0000256" key="2">
    <source>
        <dbReference type="ARBA" id="ARBA00022741"/>
    </source>
</evidence>
<dbReference type="GO" id="GO:0140664">
    <property type="term" value="F:ATP-dependent DNA damage sensor activity"/>
    <property type="evidence" value="ECO:0007669"/>
    <property type="project" value="InterPro"/>
</dbReference>
<feature type="domain" description="DNA mismatch repair proteins mutS family" evidence="5">
    <location>
        <begin position="681"/>
        <end position="697"/>
    </location>
</feature>
<name>A0AAN7PCP4_9COLE</name>
<dbReference type="GO" id="GO:0006298">
    <property type="term" value="P:mismatch repair"/>
    <property type="evidence" value="ECO:0007669"/>
    <property type="project" value="InterPro"/>
</dbReference>